<dbReference type="EMBL" id="CP071839">
    <property type="protein sequence ID" value="QTD97737.1"/>
    <property type="molecule type" value="Genomic_DNA"/>
</dbReference>
<reference evidence="1 2" key="1">
    <citation type="submission" date="2021-03" db="EMBL/GenBank/DDBJ databases">
        <title>Complete genome sequence of Streptomyces cyanogenus S136, producer of anticancer angucycline landomycin A.</title>
        <authorList>
            <person name="Hrab P."/>
            <person name="Ruckert C."/>
            <person name="Busche T."/>
            <person name="Ostash I."/>
            <person name="Kalinowski J."/>
            <person name="Fedorenko V."/>
            <person name="Yushchuk O."/>
            <person name="Ostash B."/>
        </authorList>
    </citation>
    <scope>NUCLEOTIDE SEQUENCE [LARGE SCALE GENOMIC DNA]</scope>
    <source>
        <strain evidence="1 2">S136</strain>
    </source>
</reference>
<name>A0ABX7TMY5_STRCY</name>
<gene>
    <name evidence="1" type="ORF">S1361_10300</name>
</gene>
<sequence length="43" mass="4948">MRVMYQVTDCLRASHTQSEPCYPIDTHTVPHAHPEHYRPIASA</sequence>
<evidence type="ECO:0000313" key="2">
    <source>
        <dbReference type="Proteomes" id="UP000663908"/>
    </source>
</evidence>
<keyword evidence="2" id="KW-1185">Reference proteome</keyword>
<dbReference type="Proteomes" id="UP000663908">
    <property type="component" value="Chromosome"/>
</dbReference>
<proteinExistence type="predicted"/>
<organism evidence="1 2">
    <name type="scientific">Streptomyces cyanogenus</name>
    <dbReference type="NCBI Taxonomy" id="80860"/>
    <lineage>
        <taxon>Bacteria</taxon>
        <taxon>Bacillati</taxon>
        <taxon>Actinomycetota</taxon>
        <taxon>Actinomycetes</taxon>
        <taxon>Kitasatosporales</taxon>
        <taxon>Streptomycetaceae</taxon>
        <taxon>Streptomyces</taxon>
    </lineage>
</organism>
<evidence type="ECO:0000313" key="1">
    <source>
        <dbReference type="EMBL" id="QTD97737.1"/>
    </source>
</evidence>
<accession>A0ABX7TMY5</accession>
<protein>
    <submittedName>
        <fullName evidence="1">Uncharacterized protein</fullName>
    </submittedName>
</protein>